<dbReference type="RefSeq" id="WP_014435600.1">
    <property type="nucleotide sequence ID" value="NC_017080.1"/>
</dbReference>
<keyword evidence="1" id="KW-0812">Transmembrane</keyword>
<dbReference type="HOGENOM" id="CLU_041903_2_1_0"/>
<dbReference type="Pfam" id="PF04403">
    <property type="entry name" value="PqiA"/>
    <property type="match status" value="1"/>
</dbReference>
<accession>I0IAU2</accession>
<protein>
    <recommendedName>
        <fullName evidence="4">Paraquat-inducible protein A</fullName>
    </recommendedName>
</protein>
<keyword evidence="1" id="KW-0472">Membrane</keyword>
<sequence>MLLVLAAVLLGAGLCGPAMTIVPGFGELEGWARLFVPEDFTRPKTFSVVSGILALWHHGDPAIAALLGAFSIVLPVVKLAVLGYGRGKVAAGGRTGWVFDLAHHAGKFSMLDVAVIAVLVVAVKGMPGGTEVVPGWGLWAFAGSVLLSMIAGMVLASVPTRSAF</sequence>
<evidence type="ECO:0000313" key="3">
    <source>
        <dbReference type="Proteomes" id="UP000007881"/>
    </source>
</evidence>
<reference evidence="2 3" key="1">
    <citation type="submission" date="2012-02" db="EMBL/GenBank/DDBJ databases">
        <title>Complete genome sequence of Phycisphaera mikurensis NBRC 102666.</title>
        <authorList>
            <person name="Ankai A."/>
            <person name="Hosoyama A."/>
            <person name="Terui Y."/>
            <person name="Sekine M."/>
            <person name="Fukai R."/>
            <person name="Kato Y."/>
            <person name="Nakamura S."/>
            <person name="Yamada-Narita S."/>
            <person name="Kawakoshi A."/>
            <person name="Fukunaga Y."/>
            <person name="Yamazaki S."/>
            <person name="Fujita N."/>
        </authorList>
    </citation>
    <scope>NUCLEOTIDE SEQUENCE [LARGE SCALE GENOMIC DNA]</scope>
    <source>
        <strain evidence="3">NBRC 102666 / KCTC 22515 / FYK2301M01</strain>
    </source>
</reference>
<proteinExistence type="predicted"/>
<dbReference type="Proteomes" id="UP000007881">
    <property type="component" value="Chromosome"/>
</dbReference>
<feature type="transmembrane region" description="Helical" evidence="1">
    <location>
        <begin position="136"/>
        <end position="158"/>
    </location>
</feature>
<dbReference type="eggNOG" id="COG2995">
    <property type="taxonomic scope" value="Bacteria"/>
</dbReference>
<evidence type="ECO:0000313" key="2">
    <source>
        <dbReference type="EMBL" id="BAM02380.1"/>
    </source>
</evidence>
<evidence type="ECO:0000256" key="1">
    <source>
        <dbReference type="SAM" id="Phobius"/>
    </source>
</evidence>
<keyword evidence="1" id="KW-1133">Transmembrane helix</keyword>
<evidence type="ECO:0008006" key="4">
    <source>
        <dbReference type="Google" id="ProtNLM"/>
    </source>
</evidence>
<keyword evidence="3" id="KW-1185">Reference proteome</keyword>
<dbReference type="STRING" id="1142394.PSMK_02210"/>
<dbReference type="InterPro" id="IPR007498">
    <property type="entry name" value="PqiA-like"/>
</dbReference>
<dbReference type="EMBL" id="AP012338">
    <property type="protein sequence ID" value="BAM02380.1"/>
    <property type="molecule type" value="Genomic_DNA"/>
</dbReference>
<dbReference type="AlphaFoldDB" id="I0IAU2"/>
<organism evidence="2 3">
    <name type="scientific">Phycisphaera mikurensis (strain NBRC 102666 / KCTC 22515 / FYK2301M01)</name>
    <dbReference type="NCBI Taxonomy" id="1142394"/>
    <lineage>
        <taxon>Bacteria</taxon>
        <taxon>Pseudomonadati</taxon>
        <taxon>Planctomycetota</taxon>
        <taxon>Phycisphaerae</taxon>
        <taxon>Phycisphaerales</taxon>
        <taxon>Phycisphaeraceae</taxon>
        <taxon>Phycisphaera</taxon>
    </lineage>
</organism>
<feature type="transmembrane region" description="Helical" evidence="1">
    <location>
        <begin position="105"/>
        <end position="124"/>
    </location>
</feature>
<gene>
    <name evidence="2" type="ordered locus">PSMK_02210</name>
</gene>
<feature type="transmembrane region" description="Helical" evidence="1">
    <location>
        <begin position="62"/>
        <end position="84"/>
    </location>
</feature>
<name>I0IAU2_PHYMF</name>
<dbReference type="OrthoDB" id="9800207at2"/>
<dbReference type="KEGG" id="phm:PSMK_02210"/>